<feature type="compositionally biased region" description="Low complexity" evidence="1">
    <location>
        <begin position="97"/>
        <end position="106"/>
    </location>
</feature>
<evidence type="ECO:0000313" key="3">
    <source>
        <dbReference type="Proteomes" id="UP001066276"/>
    </source>
</evidence>
<evidence type="ECO:0000313" key="2">
    <source>
        <dbReference type="EMBL" id="KAJ1110195.1"/>
    </source>
</evidence>
<evidence type="ECO:0000256" key="1">
    <source>
        <dbReference type="SAM" id="MobiDB-lite"/>
    </source>
</evidence>
<feature type="compositionally biased region" description="Polar residues" evidence="1">
    <location>
        <begin position="41"/>
        <end position="56"/>
    </location>
</feature>
<reference evidence="2" key="1">
    <citation type="journal article" date="2022" name="bioRxiv">
        <title>Sequencing and chromosome-scale assembly of the giantPleurodeles waltlgenome.</title>
        <authorList>
            <person name="Brown T."/>
            <person name="Elewa A."/>
            <person name="Iarovenko S."/>
            <person name="Subramanian E."/>
            <person name="Araus A.J."/>
            <person name="Petzold A."/>
            <person name="Susuki M."/>
            <person name="Suzuki K.-i.T."/>
            <person name="Hayashi T."/>
            <person name="Toyoda A."/>
            <person name="Oliveira C."/>
            <person name="Osipova E."/>
            <person name="Leigh N.D."/>
            <person name="Simon A."/>
            <person name="Yun M.H."/>
        </authorList>
    </citation>
    <scope>NUCLEOTIDE SEQUENCE</scope>
    <source>
        <strain evidence="2">20211129_DDA</strain>
        <tissue evidence="2">Liver</tissue>
    </source>
</reference>
<organism evidence="2 3">
    <name type="scientific">Pleurodeles waltl</name>
    <name type="common">Iberian ribbed newt</name>
    <dbReference type="NCBI Taxonomy" id="8319"/>
    <lineage>
        <taxon>Eukaryota</taxon>
        <taxon>Metazoa</taxon>
        <taxon>Chordata</taxon>
        <taxon>Craniata</taxon>
        <taxon>Vertebrata</taxon>
        <taxon>Euteleostomi</taxon>
        <taxon>Amphibia</taxon>
        <taxon>Batrachia</taxon>
        <taxon>Caudata</taxon>
        <taxon>Salamandroidea</taxon>
        <taxon>Salamandridae</taxon>
        <taxon>Pleurodelinae</taxon>
        <taxon>Pleurodeles</taxon>
    </lineage>
</organism>
<feature type="region of interest" description="Disordered" evidence="1">
    <location>
        <begin position="225"/>
        <end position="253"/>
    </location>
</feature>
<dbReference type="Proteomes" id="UP001066276">
    <property type="component" value="Chromosome 9"/>
</dbReference>
<feature type="compositionally biased region" description="Basic residues" evidence="1">
    <location>
        <begin position="83"/>
        <end position="96"/>
    </location>
</feature>
<name>A0AAV7NBS1_PLEWA</name>
<feature type="compositionally biased region" description="Low complexity" evidence="1">
    <location>
        <begin position="57"/>
        <end position="82"/>
    </location>
</feature>
<dbReference type="AlphaFoldDB" id="A0AAV7NBS1"/>
<dbReference type="EMBL" id="JANPWB010000013">
    <property type="protein sequence ID" value="KAJ1110195.1"/>
    <property type="molecule type" value="Genomic_DNA"/>
</dbReference>
<feature type="region of interest" description="Disordered" evidence="1">
    <location>
        <begin position="1"/>
        <end position="167"/>
    </location>
</feature>
<sequence length="253" mass="27595">MRNLVAATEGSRRTASVPQPPGTGVPIGRTSLIRSPVPCTASITPNHWQQHGSYSATQPGNPRRPTPNRCPQRPRPQTQRTSSPKRAHKTAARRTARVATPTSRPRSAQSHRERRQSRGGNGKKPQGTVVQTDSRSGPLLNPPGKWWRCGDAAPPSERRKPNASSARLRLSKPLCHKADRLRCLFPQCCHRYQLAATAVRAAPMQGAPPLHRHQGRSFLTGEMVEKGPSLSRASQSASHLAGWLAPPPTPKEP</sequence>
<accession>A0AAV7NBS1</accession>
<comment type="caution">
    <text evidence="2">The sequence shown here is derived from an EMBL/GenBank/DDBJ whole genome shotgun (WGS) entry which is preliminary data.</text>
</comment>
<keyword evidence="3" id="KW-1185">Reference proteome</keyword>
<gene>
    <name evidence="2" type="ORF">NDU88_007550</name>
</gene>
<proteinExistence type="predicted"/>
<protein>
    <submittedName>
        <fullName evidence="2">Uncharacterized protein</fullName>
    </submittedName>
</protein>